<dbReference type="PANTHER" id="PTHR39084">
    <property type="entry name" value="MEMBRANE PROTEIN-RELATED"/>
    <property type="match status" value="1"/>
</dbReference>
<dbReference type="PANTHER" id="PTHR39084:SF1">
    <property type="entry name" value="DUF4010 DOMAIN-CONTAINING PROTEIN"/>
    <property type="match status" value="1"/>
</dbReference>
<reference evidence="3" key="2">
    <citation type="journal article" date="2011" name="Microb. Ecol.">
        <title>Taxonomic and Functional Metagenomic Profiling of the Microbial Community in the Anoxic Sediment of a Sub-saline Shallow Lake (Laguna de Carrizo, Central Spain).</title>
        <authorList>
            <person name="Ferrer M."/>
            <person name="Guazzaroni M.E."/>
            <person name="Richter M."/>
            <person name="Garcia-Salamanca A."/>
            <person name="Yarza P."/>
            <person name="Suarez-Suarez A."/>
            <person name="Solano J."/>
            <person name="Alcaide M."/>
            <person name="van Dillewijn P."/>
            <person name="Molina-Henares M.A."/>
            <person name="Lopez-Cortes N."/>
            <person name="Al-Ramahi Y."/>
            <person name="Guerrero C."/>
            <person name="Acosta A."/>
            <person name="de Eugenio L.I."/>
            <person name="Martinez V."/>
            <person name="Marques S."/>
            <person name="Rojo F."/>
            <person name="Santero E."/>
            <person name="Genilloud O."/>
            <person name="Perez-Perez J."/>
            <person name="Rossello-Mora R."/>
            <person name="Ramos J.L."/>
        </authorList>
    </citation>
    <scope>NUCLEOTIDE SEQUENCE</scope>
</reference>
<feature type="transmembrane region" description="Helical" evidence="1">
    <location>
        <begin position="220"/>
        <end position="241"/>
    </location>
</feature>
<accession>D9PHB4</accession>
<proteinExistence type="predicted"/>
<comment type="caution">
    <text evidence="3">The sequence shown here is derived from an EMBL/GenBank/DDBJ whole genome shotgun (WGS) entry which is preliminary data.</text>
</comment>
<keyword evidence="1" id="KW-0472">Membrane</keyword>
<feature type="transmembrane region" description="Helical" evidence="1">
    <location>
        <begin position="90"/>
        <end position="110"/>
    </location>
</feature>
<dbReference type="InterPro" id="IPR025105">
    <property type="entry name" value="DUF4010"/>
</dbReference>
<protein>
    <recommendedName>
        <fullName evidence="2">DUF4010 domain-containing protein</fullName>
    </recommendedName>
</protein>
<feature type="transmembrane region" description="Helical" evidence="1">
    <location>
        <begin position="131"/>
        <end position="150"/>
    </location>
</feature>
<name>D9PHB4_9ZZZZ</name>
<dbReference type="EMBL" id="ADZX01000362">
    <property type="protein sequence ID" value="EFK97053.1"/>
    <property type="molecule type" value="Genomic_DNA"/>
</dbReference>
<reference evidence="3" key="1">
    <citation type="submission" date="2010-07" db="EMBL/GenBank/DDBJ databases">
        <authorList>
            <consortium name="CONSOLIDER consortium CSD2007-00005"/>
            <person name="Guazzaroni M.-E."/>
            <person name="Richter M."/>
            <person name="Garcia-Salamanca A."/>
            <person name="Yarza P."/>
            <person name="Ferrer M."/>
        </authorList>
    </citation>
    <scope>NUCLEOTIDE SEQUENCE</scope>
</reference>
<organism evidence="3">
    <name type="scientific">sediment metagenome</name>
    <dbReference type="NCBI Taxonomy" id="749907"/>
    <lineage>
        <taxon>unclassified sequences</taxon>
        <taxon>metagenomes</taxon>
        <taxon>ecological metagenomes</taxon>
    </lineage>
</organism>
<evidence type="ECO:0000259" key="2">
    <source>
        <dbReference type="Pfam" id="PF13194"/>
    </source>
</evidence>
<evidence type="ECO:0000313" key="3">
    <source>
        <dbReference type="EMBL" id="EFK97053.1"/>
    </source>
</evidence>
<feature type="transmembrane region" description="Helical" evidence="1">
    <location>
        <begin position="162"/>
        <end position="180"/>
    </location>
</feature>
<keyword evidence="1" id="KW-0812">Transmembrane</keyword>
<feature type="transmembrane region" description="Helical" evidence="1">
    <location>
        <begin position="27"/>
        <end position="47"/>
    </location>
</feature>
<keyword evidence="1" id="KW-1133">Transmembrane helix</keyword>
<sequence>MVVFITSIGFIGHFLTKYFRNAKIEGIYLISFFGSLVSSTAVTVQLSERLKKEKDILNYFIPAILLSISVMLIRTMAIILFIVRDIKYELFLAPLLMFLVSIFFFLFYYSKHKKEKIKINIDLGEKSPFEILPALKFASIFVVILFIVFFMDKYFGDKGIYLTSFIVSIIDSEAIIFSILESFKNGIFDISLVSNLVSLIVVVNTFIKLLYIWLFAGKKYFLNIFTIILLVVFGGILGFFLV</sequence>
<dbReference type="Pfam" id="PF13194">
    <property type="entry name" value="DUF4010"/>
    <property type="match status" value="1"/>
</dbReference>
<feature type="domain" description="DUF4010" evidence="2">
    <location>
        <begin position="3"/>
        <end position="215"/>
    </location>
</feature>
<feature type="transmembrane region" description="Helical" evidence="1">
    <location>
        <begin position="192"/>
        <end position="214"/>
    </location>
</feature>
<gene>
    <name evidence="3" type="ORF">LDC_0914</name>
</gene>
<dbReference type="AlphaFoldDB" id="D9PHB4"/>
<evidence type="ECO:0000256" key="1">
    <source>
        <dbReference type="SAM" id="Phobius"/>
    </source>
</evidence>
<feature type="transmembrane region" description="Helical" evidence="1">
    <location>
        <begin position="59"/>
        <end position="84"/>
    </location>
</feature>